<accession>A0A1D2QLG9</accession>
<dbReference type="SMART" id="SM00400">
    <property type="entry name" value="ZnF_CHCC"/>
    <property type="match status" value="1"/>
</dbReference>
<dbReference type="Pfam" id="PF13155">
    <property type="entry name" value="Toprim_2"/>
    <property type="match status" value="1"/>
</dbReference>
<evidence type="ECO:0000313" key="11">
    <source>
        <dbReference type="EMBL" id="ODS22421.1"/>
    </source>
</evidence>
<feature type="domain" description="Toprim" evidence="10">
    <location>
        <begin position="269"/>
        <end position="352"/>
    </location>
</feature>
<keyword evidence="9" id="KW-0804">Transcription</keyword>
<dbReference type="InterPro" id="IPR006171">
    <property type="entry name" value="TOPRIM_dom"/>
</dbReference>
<dbReference type="SUPFAM" id="SSF57783">
    <property type="entry name" value="Zinc beta-ribbon"/>
    <property type="match status" value="1"/>
</dbReference>
<dbReference type="InterPro" id="IPR034151">
    <property type="entry name" value="TOPRIM_DnaG_bac"/>
</dbReference>
<dbReference type="STRING" id="62101.AB835_14235"/>
<evidence type="ECO:0000256" key="4">
    <source>
        <dbReference type="ARBA" id="ARBA00022695"/>
    </source>
</evidence>
<dbReference type="SUPFAM" id="SSF56731">
    <property type="entry name" value="DNA primase core"/>
    <property type="match status" value="1"/>
</dbReference>
<evidence type="ECO:0000256" key="5">
    <source>
        <dbReference type="ARBA" id="ARBA00022705"/>
    </source>
</evidence>
<dbReference type="Pfam" id="PF08275">
    <property type="entry name" value="DNAG_N"/>
    <property type="match status" value="1"/>
</dbReference>
<dbReference type="PROSITE" id="PS50880">
    <property type="entry name" value="TOPRIM"/>
    <property type="match status" value="1"/>
</dbReference>
<dbReference type="GO" id="GO:0006269">
    <property type="term" value="P:DNA replication, synthesis of primer"/>
    <property type="evidence" value="ECO:0007669"/>
    <property type="project" value="UniProtKB-KW"/>
</dbReference>
<evidence type="ECO:0000259" key="10">
    <source>
        <dbReference type="PROSITE" id="PS50880"/>
    </source>
</evidence>
<dbReference type="Gene3D" id="3.90.580.10">
    <property type="entry name" value="Zinc finger, CHC2-type domain"/>
    <property type="match status" value="1"/>
</dbReference>
<dbReference type="GO" id="GO:0005737">
    <property type="term" value="C:cytoplasm"/>
    <property type="evidence" value="ECO:0007669"/>
    <property type="project" value="TreeGrafter"/>
</dbReference>
<dbReference type="GO" id="GO:0003677">
    <property type="term" value="F:DNA binding"/>
    <property type="evidence" value="ECO:0007669"/>
    <property type="project" value="InterPro"/>
</dbReference>
<dbReference type="Gene3D" id="3.40.1360.10">
    <property type="match status" value="1"/>
</dbReference>
<keyword evidence="2" id="KW-0639">Primosome</keyword>
<proteinExistence type="predicted"/>
<dbReference type="AlphaFoldDB" id="A0A1D2QLG9"/>
<evidence type="ECO:0000256" key="1">
    <source>
        <dbReference type="ARBA" id="ARBA00022478"/>
    </source>
</evidence>
<comment type="caution">
    <text evidence="11">The sequence shown here is derived from an EMBL/GenBank/DDBJ whole genome shotgun (WGS) entry which is preliminary data.</text>
</comment>
<dbReference type="PANTHER" id="PTHR30313:SF2">
    <property type="entry name" value="DNA PRIMASE"/>
    <property type="match status" value="1"/>
</dbReference>
<keyword evidence="6" id="KW-0479">Metal-binding</keyword>
<dbReference type="InterPro" id="IPR036977">
    <property type="entry name" value="DNA_primase_Znf_CHC2"/>
</dbReference>
<dbReference type="Gene3D" id="3.90.980.10">
    <property type="entry name" value="DNA primase, catalytic core, N-terminal domain"/>
    <property type="match status" value="1"/>
</dbReference>
<dbReference type="Proteomes" id="UP000242502">
    <property type="component" value="Unassembled WGS sequence"/>
</dbReference>
<keyword evidence="7" id="KW-0863">Zinc-finger</keyword>
<dbReference type="InterPro" id="IPR037068">
    <property type="entry name" value="DNA_primase_core_N_sf"/>
</dbReference>
<organism evidence="11 12">
    <name type="scientific">Candidatus Endobugula sertula</name>
    <name type="common">Bugula neritina bacterial symbiont</name>
    <dbReference type="NCBI Taxonomy" id="62101"/>
    <lineage>
        <taxon>Bacteria</taxon>
        <taxon>Pseudomonadati</taxon>
        <taxon>Pseudomonadota</taxon>
        <taxon>Gammaproteobacteria</taxon>
        <taxon>Cellvibrionales</taxon>
        <taxon>Cellvibrionaceae</taxon>
        <taxon>Candidatus Endobugula</taxon>
    </lineage>
</organism>
<evidence type="ECO:0000256" key="6">
    <source>
        <dbReference type="ARBA" id="ARBA00022723"/>
    </source>
</evidence>
<dbReference type="GO" id="GO:0003899">
    <property type="term" value="F:DNA-directed RNA polymerase activity"/>
    <property type="evidence" value="ECO:0007669"/>
    <property type="project" value="InterPro"/>
</dbReference>
<dbReference type="CDD" id="cd03364">
    <property type="entry name" value="TOPRIM_DnaG_primases"/>
    <property type="match status" value="1"/>
</dbReference>
<evidence type="ECO:0000256" key="3">
    <source>
        <dbReference type="ARBA" id="ARBA00022679"/>
    </source>
</evidence>
<evidence type="ECO:0000256" key="9">
    <source>
        <dbReference type="ARBA" id="ARBA00023163"/>
    </source>
</evidence>
<dbReference type="InterPro" id="IPR002694">
    <property type="entry name" value="Znf_CHC2"/>
</dbReference>
<dbReference type="PANTHER" id="PTHR30313">
    <property type="entry name" value="DNA PRIMASE"/>
    <property type="match status" value="1"/>
</dbReference>
<dbReference type="GO" id="GO:0000428">
    <property type="term" value="C:DNA-directed RNA polymerase complex"/>
    <property type="evidence" value="ECO:0007669"/>
    <property type="project" value="UniProtKB-KW"/>
</dbReference>
<dbReference type="EMBL" id="MDLC01000083">
    <property type="protein sequence ID" value="ODS22421.1"/>
    <property type="molecule type" value="Genomic_DNA"/>
</dbReference>
<dbReference type="InterPro" id="IPR050219">
    <property type="entry name" value="DnaG_primase"/>
</dbReference>
<keyword evidence="1" id="KW-0240">DNA-directed RNA polymerase</keyword>
<evidence type="ECO:0000256" key="7">
    <source>
        <dbReference type="ARBA" id="ARBA00022771"/>
    </source>
</evidence>
<gene>
    <name evidence="11" type="ORF">AB835_14235</name>
</gene>
<dbReference type="GO" id="GO:0008270">
    <property type="term" value="F:zinc ion binding"/>
    <property type="evidence" value="ECO:0007669"/>
    <property type="project" value="UniProtKB-KW"/>
</dbReference>
<dbReference type="SMART" id="SM00493">
    <property type="entry name" value="TOPRIM"/>
    <property type="match status" value="1"/>
</dbReference>
<sequence length="543" mass="60778">MARISQDEINRVKSTVSLLDWVRGQGYEVKKQGKDYAVLCPFHDEKTPLMMISPAKNVYHCFGCGAKGSVIDWVMKTLSVSFPHAMELLREFAGNPKVAAPAHPAPAAYRSSMNIKRSGMTHLDLEPLCPSDADGQSALQSVVSLYHQNLLNTTEGMKYLEKRGLMHPELVKHFKLGLSTKNLVYRLPAKHTIAGKQIRQTLRNIGVFRESGYEHFAGCLVVPVLDERSQVQELYGRRISPKSEKNQRHWYLPGAHRGVFNLPVFNAASELILCESLIDALTFWVHGFRNVTASFGTNGFTDELLAALKDYSIEKLFIAYDNDEGGNKIAAALAEKLQEDLPQLQLYRVQFPEGMDANEYALKVKPAEQSLDRLLRQAQPMNSSTDLQQQSNVVEQGVDTSLLVVPTPHVNLQSDIDKKPVDDCPLTITETEIKCQLGNRSYRIRGLEKNTSLGQLKINLLVQVGDMSKDGRYAGAPGGSAPVLLHVDTVDLYQSRQRNSFIQQASVECAMDEKKLKNDLGKLLLKLERLQEENHQKNPRKQG</sequence>
<keyword evidence="4" id="KW-0548">Nucleotidyltransferase</keyword>
<keyword evidence="5" id="KW-0235">DNA replication</keyword>
<keyword evidence="3" id="KW-0808">Transferase</keyword>
<dbReference type="Pfam" id="PF01807">
    <property type="entry name" value="Zn_ribbon_DnaG"/>
    <property type="match status" value="1"/>
</dbReference>
<dbReference type="GO" id="GO:1990077">
    <property type="term" value="C:primosome complex"/>
    <property type="evidence" value="ECO:0007669"/>
    <property type="project" value="UniProtKB-KW"/>
</dbReference>
<keyword evidence="8" id="KW-0862">Zinc</keyword>
<protein>
    <recommendedName>
        <fullName evidence="10">Toprim domain-containing protein</fullName>
    </recommendedName>
</protein>
<dbReference type="InterPro" id="IPR013264">
    <property type="entry name" value="DNAG_N"/>
</dbReference>
<evidence type="ECO:0000256" key="2">
    <source>
        <dbReference type="ARBA" id="ARBA00022515"/>
    </source>
</evidence>
<name>A0A1D2QLG9_9GAMM</name>
<evidence type="ECO:0000256" key="8">
    <source>
        <dbReference type="ARBA" id="ARBA00022833"/>
    </source>
</evidence>
<evidence type="ECO:0000313" key="12">
    <source>
        <dbReference type="Proteomes" id="UP000242502"/>
    </source>
</evidence>
<reference evidence="11 12" key="1">
    <citation type="journal article" date="2016" name="Appl. Environ. Microbiol.">
        <title>Lack of Overt Genome Reduction in the Bryostatin-Producing Bryozoan Symbiont "Candidatus Endobugula sertula".</title>
        <authorList>
            <person name="Miller I.J."/>
            <person name="Vanee N."/>
            <person name="Fong S.S."/>
            <person name="Lim-Fong G.E."/>
            <person name="Kwan J.C."/>
        </authorList>
    </citation>
    <scope>NUCLEOTIDE SEQUENCE [LARGE SCALE GENOMIC DNA]</scope>
    <source>
        <strain evidence="11">AB1-4</strain>
    </source>
</reference>